<reference evidence="7 8" key="1">
    <citation type="submission" date="2022-08" db="EMBL/GenBank/DDBJ databases">
        <title>Bacterial and archaeal communities from various locations to study Microbial Dark Matter (Phase II).</title>
        <authorList>
            <person name="Stepanauskas R."/>
        </authorList>
    </citation>
    <scope>NUCLEOTIDE SEQUENCE [LARGE SCALE GENOMIC DNA]</scope>
    <source>
        <strain evidence="7 8">PD1</strain>
    </source>
</reference>
<feature type="region of interest" description="Phosphopantothenoylcysteine decarboxylase" evidence="3">
    <location>
        <begin position="1"/>
        <end position="188"/>
    </location>
</feature>
<dbReference type="InterPro" id="IPR003382">
    <property type="entry name" value="Flavoprotein"/>
</dbReference>
<comment type="caution">
    <text evidence="3">Lacks conserved residue(s) required for the propagation of feature annotation.</text>
</comment>
<evidence type="ECO:0000259" key="6">
    <source>
        <dbReference type="Pfam" id="PF04127"/>
    </source>
</evidence>
<organism evidence="7 8">
    <name type="scientific">Candidatus Fervidibacter sacchari</name>
    <dbReference type="NCBI Taxonomy" id="1448929"/>
    <lineage>
        <taxon>Bacteria</taxon>
        <taxon>Candidatus Fervidibacterota</taxon>
        <taxon>Candidatus Fervidibacter</taxon>
    </lineage>
</organism>
<comment type="catalytic activity">
    <reaction evidence="3 4">
        <text>N-[(R)-4-phosphopantothenoyl]-L-cysteine + H(+) = (R)-4'-phosphopantetheine + CO2</text>
        <dbReference type="Rhea" id="RHEA:16793"/>
        <dbReference type="ChEBI" id="CHEBI:15378"/>
        <dbReference type="ChEBI" id="CHEBI:16526"/>
        <dbReference type="ChEBI" id="CHEBI:59458"/>
        <dbReference type="ChEBI" id="CHEBI:61723"/>
        <dbReference type="EC" id="4.1.1.36"/>
    </reaction>
</comment>
<feature type="binding site" evidence="3">
    <location>
        <position position="287"/>
    </location>
    <ligand>
        <name>CTP</name>
        <dbReference type="ChEBI" id="CHEBI:37563"/>
    </ligand>
</feature>
<dbReference type="InterPro" id="IPR036551">
    <property type="entry name" value="Flavin_trans-like"/>
</dbReference>
<evidence type="ECO:0000256" key="4">
    <source>
        <dbReference type="RuleBase" id="RU364078"/>
    </source>
</evidence>
<evidence type="ECO:0000256" key="3">
    <source>
        <dbReference type="HAMAP-Rule" id="MF_02225"/>
    </source>
</evidence>
<dbReference type="Gene3D" id="3.40.50.10300">
    <property type="entry name" value="CoaB-like"/>
    <property type="match status" value="1"/>
</dbReference>
<dbReference type="Proteomes" id="UP001204798">
    <property type="component" value="Unassembled WGS sequence"/>
</dbReference>
<dbReference type="RefSeq" id="WP_259096897.1">
    <property type="nucleotide sequence ID" value="NZ_CP130454.1"/>
</dbReference>
<comment type="pathway">
    <text evidence="3 4">Cofactor biosynthesis; coenzyme A biosynthesis; CoA from (R)-pantothenate: step 3/5.</text>
</comment>
<comment type="caution">
    <text evidence="7">The sequence shown here is derived from an EMBL/GenBank/DDBJ whole genome shotgun (WGS) entry which is preliminary data.</text>
</comment>
<keyword evidence="3" id="KW-0511">Multifunctional enzyme</keyword>
<dbReference type="HAMAP" id="MF_02225">
    <property type="entry name" value="CoaBC"/>
    <property type="match status" value="1"/>
</dbReference>
<dbReference type="EC" id="6.3.2.5" evidence="3"/>
<feature type="domain" description="Flavoprotein" evidence="5">
    <location>
        <begin position="6"/>
        <end position="176"/>
    </location>
</feature>
<comment type="cofactor">
    <cofactor evidence="3">
        <name>FMN</name>
        <dbReference type="ChEBI" id="CHEBI:58210"/>
    </cofactor>
    <text evidence="3">Binds 1 FMN per subunit.</text>
</comment>
<accession>A0ABT2ESQ3</accession>
<evidence type="ECO:0000313" key="7">
    <source>
        <dbReference type="EMBL" id="MCS3919930.1"/>
    </source>
</evidence>
<keyword evidence="8" id="KW-1185">Reference proteome</keyword>
<comment type="similarity">
    <text evidence="3 4">In the N-terminal section; belongs to the HFCD (homo-oligomeric flavin containing Cys decarboxylase) superfamily.</text>
</comment>
<dbReference type="GO" id="GO:0004633">
    <property type="term" value="F:phosphopantothenoylcysteine decarboxylase activity"/>
    <property type="evidence" value="ECO:0007669"/>
    <property type="project" value="UniProtKB-EC"/>
</dbReference>
<comment type="function">
    <text evidence="3">Catalyzes two sequential steps in the biosynthesis of coenzyme A. In the first step cysteine is conjugated to 4'-phosphopantothenate to form 4-phosphopantothenoylcysteine. In the second step the latter compound is decarboxylated to form 4'-phosphopantotheine.</text>
</comment>
<evidence type="ECO:0000256" key="1">
    <source>
        <dbReference type="ARBA" id="ARBA00022793"/>
    </source>
</evidence>
<keyword evidence="3" id="KW-0460">Magnesium</keyword>
<comment type="similarity">
    <text evidence="3 4">In the C-terminal section; belongs to the PPC synthetase family.</text>
</comment>
<comment type="catalytic activity">
    <reaction evidence="3 4">
        <text>(R)-4'-phosphopantothenate + L-cysteine + CTP = N-[(R)-4-phosphopantothenoyl]-L-cysteine + CMP + diphosphate + H(+)</text>
        <dbReference type="Rhea" id="RHEA:19397"/>
        <dbReference type="ChEBI" id="CHEBI:10986"/>
        <dbReference type="ChEBI" id="CHEBI:15378"/>
        <dbReference type="ChEBI" id="CHEBI:33019"/>
        <dbReference type="ChEBI" id="CHEBI:35235"/>
        <dbReference type="ChEBI" id="CHEBI:37563"/>
        <dbReference type="ChEBI" id="CHEBI:59458"/>
        <dbReference type="ChEBI" id="CHEBI:60377"/>
        <dbReference type="EC" id="6.3.2.5"/>
    </reaction>
</comment>
<name>A0ABT2ESQ3_9BACT</name>
<dbReference type="GO" id="GO:0004632">
    <property type="term" value="F:phosphopantothenate--cysteine ligase activity"/>
    <property type="evidence" value="ECO:0007669"/>
    <property type="project" value="UniProtKB-EC"/>
</dbReference>
<comment type="cofactor">
    <cofactor evidence="3">
        <name>Mg(2+)</name>
        <dbReference type="ChEBI" id="CHEBI:18420"/>
    </cofactor>
</comment>
<dbReference type="InterPro" id="IPR007085">
    <property type="entry name" value="DNA/pantothenate-metab_flavo_C"/>
</dbReference>
<evidence type="ECO:0000259" key="5">
    <source>
        <dbReference type="Pfam" id="PF02441"/>
    </source>
</evidence>
<keyword evidence="1 3" id="KW-0210">Decarboxylase</keyword>
<keyword evidence="3 4" id="KW-0288">FMN</keyword>
<dbReference type="Pfam" id="PF04127">
    <property type="entry name" value="DFP"/>
    <property type="match status" value="1"/>
</dbReference>
<protein>
    <recommendedName>
        <fullName evidence="3">Coenzyme A biosynthesis bifunctional protein CoaBC</fullName>
    </recommendedName>
    <alternativeName>
        <fullName evidence="3">DNA/pantothenate metabolism flavoprotein</fullName>
    </alternativeName>
    <alternativeName>
        <fullName evidence="3">Phosphopantothenoylcysteine synthetase/decarboxylase</fullName>
        <shortName evidence="3">PPCS-PPCDC</shortName>
    </alternativeName>
    <domain>
        <recommendedName>
            <fullName evidence="3">Phosphopantothenoylcysteine decarboxylase</fullName>
            <shortName evidence="3">PPC decarboxylase</shortName>
            <shortName evidence="3">PPC-DC</shortName>
            <ecNumber evidence="3">4.1.1.36</ecNumber>
        </recommendedName>
        <alternativeName>
            <fullName evidence="3">CoaC</fullName>
        </alternativeName>
    </domain>
    <domain>
        <recommendedName>
            <fullName evidence="3">Phosphopantothenate--cysteine ligase</fullName>
            <ecNumber evidence="3">6.3.2.5</ecNumber>
        </recommendedName>
        <alternativeName>
            <fullName evidence="3">CoaB</fullName>
        </alternativeName>
        <alternativeName>
            <fullName evidence="3">Phosphopantothenoylcysteine synthetase</fullName>
            <shortName evidence="3">PPC synthetase</shortName>
            <shortName evidence="3">PPC-S</shortName>
        </alternativeName>
    </domain>
</protein>
<dbReference type="EC" id="4.1.1.36" evidence="3"/>
<keyword evidence="2 3" id="KW-0456">Lyase</keyword>
<feature type="binding site" evidence="3">
    <location>
        <position position="336"/>
    </location>
    <ligand>
        <name>CTP</name>
        <dbReference type="ChEBI" id="CHEBI:37563"/>
    </ligand>
</feature>
<feature type="binding site" evidence="3">
    <location>
        <position position="340"/>
    </location>
    <ligand>
        <name>CTP</name>
        <dbReference type="ChEBI" id="CHEBI:37563"/>
    </ligand>
</feature>
<dbReference type="SUPFAM" id="SSF52507">
    <property type="entry name" value="Homo-oligomeric flavin-containing Cys decarboxylases, HFCD"/>
    <property type="match status" value="1"/>
</dbReference>
<sequence length="399" mass="42849">MLRDKVILVGVSSSIAIFKACELVSQLRQRGAKVHVLMTVNATKLVTPLTFHALSGNPVVVDLFEPKEHSIQHIALADQADAFVIAPATANIIAKLANGIADDAVTTTALACKAPLIVAPAMETKMWEHPATQRNVQILRERGAIIVEPEEGWLASGKMGKGRLASIDKIIAAIEQAIGGLQDLKGWRILVTAGATREPIDAVRFVSNPSSGKMGVAIAEAARVRGAEVVLVAGHMEVMPPHGVEVVRVKTAQEMLEAVVRYADWFDVLISAAAISDFKPKQVAEGKVRRSETGTLVLELEPTPDLLATIRQKRPDALLVGFAAEVGEPVQGAVEKLKRKGLDLIVANDVTEPGSGFGVDTNKCVFISRDGQIEPLPLLKKSEVAHRLLDKVKTLRCEQ</sequence>
<evidence type="ECO:0000256" key="2">
    <source>
        <dbReference type="ARBA" id="ARBA00023239"/>
    </source>
</evidence>
<dbReference type="InterPro" id="IPR035929">
    <property type="entry name" value="CoaB-like_sf"/>
</dbReference>
<keyword evidence="3 4" id="KW-0436">Ligase</keyword>
<dbReference type="PANTHER" id="PTHR14359">
    <property type="entry name" value="HOMO-OLIGOMERIC FLAVIN CONTAINING CYS DECARBOXYLASE FAMILY"/>
    <property type="match status" value="1"/>
</dbReference>
<feature type="binding site" evidence="3">
    <location>
        <begin position="304"/>
        <end position="307"/>
    </location>
    <ligand>
        <name>CTP</name>
        <dbReference type="ChEBI" id="CHEBI:37563"/>
    </ligand>
</feature>
<keyword evidence="3" id="KW-0479">Metal-binding</keyword>
<dbReference type="SUPFAM" id="SSF102645">
    <property type="entry name" value="CoaB-like"/>
    <property type="match status" value="1"/>
</dbReference>
<keyword evidence="3 4" id="KW-0285">Flavoprotein</keyword>
<gene>
    <name evidence="3" type="primary">coaBC</name>
    <name evidence="7" type="ORF">M2350_002347</name>
</gene>
<comment type="pathway">
    <text evidence="3 4">Cofactor biosynthesis; coenzyme A biosynthesis; CoA from (R)-pantothenate: step 2/5.</text>
</comment>
<comment type="function">
    <text evidence="4">Catalyzes two steps in the biosynthesis of coenzyme A. In the first step cysteine is conjugated to 4'-phosphopantothenate to form 4-phosphopantothenoylcysteine, in the latter compound is decarboxylated to form 4'-phosphopantotheine.</text>
</comment>
<dbReference type="EMBL" id="JANUCP010000004">
    <property type="protein sequence ID" value="MCS3919930.1"/>
    <property type="molecule type" value="Genomic_DNA"/>
</dbReference>
<dbReference type="InterPro" id="IPR005252">
    <property type="entry name" value="CoaBC"/>
</dbReference>
<feature type="binding site" evidence="3">
    <location>
        <position position="322"/>
    </location>
    <ligand>
        <name>CTP</name>
        <dbReference type="ChEBI" id="CHEBI:37563"/>
    </ligand>
</feature>
<dbReference type="NCBIfam" id="TIGR00521">
    <property type="entry name" value="coaBC_dfp"/>
    <property type="match status" value="1"/>
</dbReference>
<proteinExistence type="inferred from homology"/>
<evidence type="ECO:0000313" key="8">
    <source>
        <dbReference type="Proteomes" id="UP001204798"/>
    </source>
</evidence>
<dbReference type="PANTHER" id="PTHR14359:SF6">
    <property type="entry name" value="PHOSPHOPANTOTHENOYLCYSTEINE DECARBOXYLASE"/>
    <property type="match status" value="1"/>
</dbReference>
<feature type="region of interest" description="Phosphopantothenate--cysteine ligase" evidence="3">
    <location>
        <begin position="189"/>
        <end position="399"/>
    </location>
</feature>
<dbReference type="Pfam" id="PF02441">
    <property type="entry name" value="Flavoprotein"/>
    <property type="match status" value="1"/>
</dbReference>
<dbReference type="Gene3D" id="3.40.50.1950">
    <property type="entry name" value="Flavin prenyltransferase-like"/>
    <property type="match status" value="1"/>
</dbReference>
<feature type="binding site" evidence="3">
    <location>
        <position position="277"/>
    </location>
    <ligand>
        <name>CTP</name>
        <dbReference type="ChEBI" id="CHEBI:37563"/>
    </ligand>
</feature>
<feature type="domain" description="DNA/pantothenate metabolism flavoprotein C-terminal" evidence="6">
    <location>
        <begin position="184"/>
        <end position="394"/>
    </location>
</feature>